<name>A0ABP1DKG2_9APHY</name>
<evidence type="ECO:0000313" key="1">
    <source>
        <dbReference type="EMBL" id="CAL1707528.1"/>
    </source>
</evidence>
<keyword evidence="2" id="KW-1185">Reference proteome</keyword>
<reference evidence="2" key="1">
    <citation type="submission" date="2024-04" db="EMBL/GenBank/DDBJ databases">
        <authorList>
            <person name="Shaw F."/>
            <person name="Minotto A."/>
        </authorList>
    </citation>
    <scope>NUCLEOTIDE SEQUENCE [LARGE SCALE GENOMIC DNA]</scope>
</reference>
<gene>
    <name evidence="1" type="ORF">GFSPODELE1_LOCUS6415</name>
</gene>
<evidence type="ECO:0000313" key="2">
    <source>
        <dbReference type="Proteomes" id="UP001497453"/>
    </source>
</evidence>
<accession>A0ABP1DKG2</accession>
<dbReference type="Proteomes" id="UP001497453">
    <property type="component" value="Chromosome 4"/>
</dbReference>
<protein>
    <submittedName>
        <fullName evidence="1">Uncharacterized protein</fullName>
    </submittedName>
</protein>
<proteinExistence type="predicted"/>
<dbReference type="EMBL" id="OZ037947">
    <property type="protein sequence ID" value="CAL1707528.1"/>
    <property type="molecule type" value="Genomic_DNA"/>
</dbReference>
<organism evidence="1 2">
    <name type="scientific">Somion occarium</name>
    <dbReference type="NCBI Taxonomy" id="3059160"/>
    <lineage>
        <taxon>Eukaryota</taxon>
        <taxon>Fungi</taxon>
        <taxon>Dikarya</taxon>
        <taxon>Basidiomycota</taxon>
        <taxon>Agaricomycotina</taxon>
        <taxon>Agaricomycetes</taxon>
        <taxon>Polyporales</taxon>
        <taxon>Cerrenaceae</taxon>
        <taxon>Somion</taxon>
    </lineage>
</organism>
<sequence>MSCTTSATSFPAPNILPAGVFIGPSGRPIIEELSKDARPHRTKSPKVQNFERAPSWPSRTRFDEAMLHHRVRTRQHLHLAEVVRDSIRAEWHFAKRRWIAAKAQMDIIHTELRALENKLEDADVYFGTECRALFAEGITITSPSEQEESVARRSGFPAACLEGEGKVERETNRKAVAEMHTSSGTRDVRVDASPDHHVLDSINIEESSVESGEWNPVRKWVQSVARSAPLGVEGEVGHKEVDKSPARDFRLADV</sequence>